<feature type="chain" id="PRO_5026949683" evidence="1">
    <location>
        <begin position="28"/>
        <end position="63"/>
    </location>
</feature>
<dbReference type="RefSeq" id="WP_171094279.1">
    <property type="nucleotide sequence ID" value="NZ_CP053069.1"/>
</dbReference>
<protein>
    <submittedName>
        <fullName evidence="2">Uncharacterized protein</fullName>
    </submittedName>
</protein>
<name>A0A6M4GY82_9PROT</name>
<gene>
    <name evidence="2" type="ORF">DSM104443_03326</name>
</gene>
<dbReference type="EMBL" id="CP053069">
    <property type="protein sequence ID" value="QJR12241.1"/>
    <property type="molecule type" value="Genomic_DNA"/>
</dbReference>
<keyword evidence="3" id="KW-1185">Reference proteome</keyword>
<organism evidence="2 3">
    <name type="scientific">Usitatibacter rugosus</name>
    <dbReference type="NCBI Taxonomy" id="2732067"/>
    <lineage>
        <taxon>Bacteria</taxon>
        <taxon>Pseudomonadati</taxon>
        <taxon>Pseudomonadota</taxon>
        <taxon>Betaproteobacteria</taxon>
        <taxon>Nitrosomonadales</taxon>
        <taxon>Usitatibacteraceae</taxon>
        <taxon>Usitatibacter</taxon>
    </lineage>
</organism>
<dbReference type="AlphaFoldDB" id="A0A6M4GY82"/>
<evidence type="ECO:0000313" key="2">
    <source>
        <dbReference type="EMBL" id="QJR12241.1"/>
    </source>
</evidence>
<accession>A0A6M4GY82</accession>
<proteinExistence type="predicted"/>
<evidence type="ECO:0000313" key="3">
    <source>
        <dbReference type="Proteomes" id="UP000501534"/>
    </source>
</evidence>
<feature type="signal peptide" evidence="1">
    <location>
        <begin position="1"/>
        <end position="27"/>
    </location>
</feature>
<dbReference type="Proteomes" id="UP000501534">
    <property type="component" value="Chromosome"/>
</dbReference>
<evidence type="ECO:0000256" key="1">
    <source>
        <dbReference type="SAM" id="SignalP"/>
    </source>
</evidence>
<keyword evidence="1" id="KW-0732">Signal</keyword>
<sequence length="63" mass="6781">MKPRLFNVLLPMMILAATAVPSDPAKADGTICLRAAAPAAPQKTVKAKAVVEKPRKDWRLEAI</sequence>
<reference evidence="2 3" key="1">
    <citation type="submission" date="2020-04" db="EMBL/GenBank/DDBJ databases">
        <title>Usitatibacter rugosus gen. nov., sp. nov. and Usitatibacter palustris sp. nov., novel members of Usitatibacteraceae fam. nov. within the order Nitrosomonadales isolated from soil.</title>
        <authorList>
            <person name="Huber K.J."/>
            <person name="Neumann-Schaal M."/>
            <person name="Geppert A."/>
            <person name="Luckner M."/>
            <person name="Wanner G."/>
            <person name="Overmann J."/>
        </authorList>
    </citation>
    <scope>NUCLEOTIDE SEQUENCE [LARGE SCALE GENOMIC DNA]</scope>
    <source>
        <strain evidence="2 3">0125_3</strain>
    </source>
</reference>
<dbReference type="KEGG" id="uru:DSM104443_03326"/>